<feature type="signal peptide" evidence="1">
    <location>
        <begin position="1"/>
        <end position="18"/>
    </location>
</feature>
<accession>A0ABN7SR00</accession>
<evidence type="ECO:0000256" key="1">
    <source>
        <dbReference type="SAM" id="SignalP"/>
    </source>
</evidence>
<dbReference type="Proteomes" id="UP001158576">
    <property type="component" value="Chromosome 1"/>
</dbReference>
<dbReference type="SUPFAM" id="SSF117281">
    <property type="entry name" value="Kelch motif"/>
    <property type="match status" value="1"/>
</dbReference>
<reference evidence="2 3" key="1">
    <citation type="submission" date="2021-04" db="EMBL/GenBank/DDBJ databases">
        <authorList>
            <person name="Bliznina A."/>
        </authorList>
    </citation>
    <scope>NUCLEOTIDE SEQUENCE [LARGE SCALE GENOMIC DNA]</scope>
</reference>
<dbReference type="Gene3D" id="2.120.10.80">
    <property type="entry name" value="Kelch-type beta propeller"/>
    <property type="match status" value="1"/>
</dbReference>
<sequence>MKRIFLLLFSASEANVQAIKPVQVAAECPDQNIGQVCDGHCYAQFIACKDACSESSCERTCLIEYTGCYADCPCYDNCPDGCTDCPHSICTCKEPQTNNKFYQQCLDERSDELSACLKICAANKSCFEKCFSVFIEESDECPCMDQSLFKDNRYYKIPPPNENNIDYLWKSSSALLNGRIYVFGGNYDGYKIAYIDGCEFVETQIRLINKFYATGGSLVTVKEVHDEVVICEGYTNKCEAFDGNISRSLPNTSIQHKFACLVLLDGQATAVAGEDTSSVETLAVSGWMNEPSHPAGKLSTHTCVSIGNGIITAGGTTSNDNNDGIGFIRDVFLLQNNKWTTAGQLLNTYHYPSMIFTGSYFIIIDGRLRCVIIVSLLNVLNGQVLRLLLRKIFQLKKRSVTVQSSLKAIQIDARVSVPIIFAMFKLQNTVIE</sequence>
<keyword evidence="1" id="KW-0732">Signal</keyword>
<organism evidence="2 3">
    <name type="scientific">Oikopleura dioica</name>
    <name type="common">Tunicate</name>
    <dbReference type="NCBI Taxonomy" id="34765"/>
    <lineage>
        <taxon>Eukaryota</taxon>
        <taxon>Metazoa</taxon>
        <taxon>Chordata</taxon>
        <taxon>Tunicata</taxon>
        <taxon>Appendicularia</taxon>
        <taxon>Copelata</taxon>
        <taxon>Oikopleuridae</taxon>
        <taxon>Oikopleura</taxon>
    </lineage>
</organism>
<dbReference type="InterPro" id="IPR015915">
    <property type="entry name" value="Kelch-typ_b-propeller"/>
</dbReference>
<dbReference type="EMBL" id="OU015566">
    <property type="protein sequence ID" value="CAG5104019.1"/>
    <property type="molecule type" value="Genomic_DNA"/>
</dbReference>
<keyword evidence="3" id="KW-1185">Reference proteome</keyword>
<protein>
    <submittedName>
        <fullName evidence="2">Oidioi.mRNA.OKI2018_I69.chr1.g1053.t2.cds</fullName>
    </submittedName>
</protein>
<proteinExistence type="predicted"/>
<evidence type="ECO:0000313" key="2">
    <source>
        <dbReference type="EMBL" id="CAG5104019.1"/>
    </source>
</evidence>
<evidence type="ECO:0000313" key="3">
    <source>
        <dbReference type="Proteomes" id="UP001158576"/>
    </source>
</evidence>
<feature type="chain" id="PRO_5045591495" evidence="1">
    <location>
        <begin position="19"/>
        <end position="432"/>
    </location>
</feature>
<name>A0ABN7SR00_OIKDI</name>
<gene>
    <name evidence="2" type="ORF">OKIOD_LOCUS9818</name>
</gene>